<dbReference type="AlphaFoldDB" id="A0A5J4PET7"/>
<comment type="caution">
    <text evidence="2">The sequence shown here is derived from an EMBL/GenBank/DDBJ whole genome shotgun (WGS) entry which is preliminary data.</text>
</comment>
<feature type="region of interest" description="Disordered" evidence="1">
    <location>
        <begin position="1"/>
        <end position="22"/>
    </location>
</feature>
<dbReference type="GO" id="GO:0003677">
    <property type="term" value="F:DNA binding"/>
    <property type="evidence" value="ECO:0007669"/>
    <property type="project" value="UniProtKB-KW"/>
</dbReference>
<dbReference type="EMBL" id="SNRY01009447">
    <property type="protein sequence ID" value="KAA6307054.1"/>
    <property type="molecule type" value="Genomic_DNA"/>
</dbReference>
<gene>
    <name evidence="2" type="ORF">EZS27_041283</name>
</gene>
<reference evidence="2" key="1">
    <citation type="submission" date="2019-03" db="EMBL/GenBank/DDBJ databases">
        <title>Single cell metagenomics reveals metabolic interactions within the superorganism composed of flagellate Streblomastix strix and complex community of Bacteroidetes bacteria on its surface.</title>
        <authorList>
            <person name="Treitli S.C."/>
            <person name="Kolisko M."/>
            <person name="Husnik F."/>
            <person name="Keeling P."/>
            <person name="Hampl V."/>
        </authorList>
    </citation>
    <scope>NUCLEOTIDE SEQUENCE</scope>
    <source>
        <strain evidence="2">STM</strain>
    </source>
</reference>
<evidence type="ECO:0000256" key="1">
    <source>
        <dbReference type="SAM" id="MobiDB-lite"/>
    </source>
</evidence>
<accession>A0A5J4PET7</accession>
<protein>
    <submittedName>
        <fullName evidence="2">DNA-binding protein HU</fullName>
    </submittedName>
</protein>
<organism evidence="2">
    <name type="scientific">termite gut metagenome</name>
    <dbReference type="NCBI Taxonomy" id="433724"/>
    <lineage>
        <taxon>unclassified sequences</taxon>
        <taxon>metagenomes</taxon>
        <taxon>organismal metagenomes</taxon>
    </lineage>
</organism>
<name>A0A5J4PET7_9ZZZZ</name>
<keyword evidence="2" id="KW-0238">DNA-binding</keyword>
<sequence>KNPGMVTPGMVLAIPELKKKDK</sequence>
<evidence type="ECO:0000313" key="2">
    <source>
        <dbReference type="EMBL" id="KAA6307054.1"/>
    </source>
</evidence>
<proteinExistence type="predicted"/>
<feature type="non-terminal residue" evidence="2">
    <location>
        <position position="1"/>
    </location>
</feature>